<comment type="similarity">
    <text evidence="1">Belongs to the glycosyltransferase 2 family.</text>
</comment>
<evidence type="ECO:0000256" key="2">
    <source>
        <dbReference type="ARBA" id="ARBA00022676"/>
    </source>
</evidence>
<dbReference type="PANTHER" id="PTHR43179">
    <property type="entry name" value="RHAMNOSYLTRANSFERASE WBBL"/>
    <property type="match status" value="1"/>
</dbReference>
<reference evidence="7" key="1">
    <citation type="submission" date="2015-01" db="EMBL/GenBank/DDBJ databases">
        <title>Flavisolibacter sp./LCS9/ whole genome sequencing.</title>
        <authorList>
            <person name="Kim M.K."/>
            <person name="Srinivasan S."/>
            <person name="Lee J.-J."/>
        </authorList>
    </citation>
    <scope>NUCLEOTIDE SEQUENCE [LARGE SCALE GENOMIC DNA]</scope>
    <source>
        <strain evidence="7">LCS9</strain>
    </source>
</reference>
<keyword evidence="7" id="KW-1185">Reference proteome</keyword>
<dbReference type="Gene3D" id="3.90.550.10">
    <property type="entry name" value="Spore Coat Polysaccharide Biosynthesis Protein SpsA, Chain A"/>
    <property type="match status" value="1"/>
</dbReference>
<reference evidence="6 7" key="2">
    <citation type="journal article" date="2016" name="Int. J. Syst. Evol. Microbiol.">
        <title>Flavisolibacter tropicus sp. nov., isolated from tropical soil.</title>
        <authorList>
            <person name="Lee J.J."/>
            <person name="Kang M.S."/>
            <person name="Kim G.S."/>
            <person name="Lee C.S."/>
            <person name="Lim S."/>
            <person name="Lee J."/>
            <person name="Roh S.H."/>
            <person name="Kang H."/>
            <person name="Ha J.M."/>
            <person name="Bae S."/>
            <person name="Jung H.Y."/>
            <person name="Kim M.K."/>
        </authorList>
    </citation>
    <scope>NUCLEOTIDE SEQUENCE [LARGE SCALE GENOMIC DNA]</scope>
    <source>
        <strain evidence="6 7">LCS9</strain>
    </source>
</reference>
<dbReference type="EMBL" id="CP011390">
    <property type="protein sequence ID" value="ANE50012.1"/>
    <property type="molecule type" value="Genomic_DNA"/>
</dbReference>
<evidence type="ECO:0000313" key="7">
    <source>
        <dbReference type="Proteomes" id="UP000077177"/>
    </source>
</evidence>
<keyword evidence="2" id="KW-0328">Glycosyltransferase</keyword>
<proteinExistence type="inferred from homology"/>
<keyword evidence="4" id="KW-1133">Transmembrane helix</keyword>
<dbReference type="Proteomes" id="UP000077177">
    <property type="component" value="Chromosome"/>
</dbReference>
<evidence type="ECO:0000313" key="6">
    <source>
        <dbReference type="EMBL" id="ANE50012.1"/>
    </source>
</evidence>
<organism evidence="6 7">
    <name type="scientific">Flavisolibacter tropicus</name>
    <dbReference type="NCBI Taxonomy" id="1492898"/>
    <lineage>
        <taxon>Bacteria</taxon>
        <taxon>Pseudomonadati</taxon>
        <taxon>Bacteroidota</taxon>
        <taxon>Chitinophagia</taxon>
        <taxon>Chitinophagales</taxon>
        <taxon>Chitinophagaceae</taxon>
        <taxon>Flavisolibacter</taxon>
    </lineage>
</organism>
<dbReference type="KEGG" id="fla:SY85_05390"/>
<keyword evidence="4" id="KW-0472">Membrane</keyword>
<dbReference type="AlphaFoldDB" id="A0A172TSP2"/>
<dbReference type="STRING" id="1492898.SY85_05390"/>
<feature type="domain" description="Glycosyltransferase 2-like" evidence="5">
    <location>
        <begin position="15"/>
        <end position="118"/>
    </location>
</feature>
<dbReference type="CDD" id="cd00761">
    <property type="entry name" value="Glyco_tranf_GTA_type"/>
    <property type="match status" value="1"/>
</dbReference>
<dbReference type="PANTHER" id="PTHR43179:SF12">
    <property type="entry name" value="GALACTOFURANOSYLTRANSFERASE GLFT2"/>
    <property type="match status" value="1"/>
</dbReference>
<dbReference type="SUPFAM" id="SSF53448">
    <property type="entry name" value="Nucleotide-diphospho-sugar transferases"/>
    <property type="match status" value="1"/>
</dbReference>
<dbReference type="InterPro" id="IPR001173">
    <property type="entry name" value="Glyco_trans_2-like"/>
</dbReference>
<accession>A0A172TSP2</accession>
<dbReference type="OrthoDB" id="9801954at2"/>
<dbReference type="Pfam" id="PF00535">
    <property type="entry name" value="Glycos_transf_2"/>
    <property type="match status" value="1"/>
</dbReference>
<gene>
    <name evidence="6" type="ORF">SY85_05390</name>
</gene>
<evidence type="ECO:0000256" key="3">
    <source>
        <dbReference type="ARBA" id="ARBA00022679"/>
    </source>
</evidence>
<feature type="transmembrane region" description="Helical" evidence="4">
    <location>
        <begin position="239"/>
        <end position="262"/>
    </location>
</feature>
<evidence type="ECO:0000256" key="1">
    <source>
        <dbReference type="ARBA" id="ARBA00006739"/>
    </source>
</evidence>
<name>A0A172TSP2_9BACT</name>
<dbReference type="GO" id="GO:0016757">
    <property type="term" value="F:glycosyltransferase activity"/>
    <property type="evidence" value="ECO:0007669"/>
    <property type="project" value="UniProtKB-KW"/>
</dbReference>
<keyword evidence="4" id="KW-0812">Transmembrane</keyword>
<protein>
    <recommendedName>
        <fullName evidence="5">Glycosyltransferase 2-like domain-containing protein</fullName>
    </recommendedName>
</protein>
<sequence length="288" mass="32854">MDNFNNTISYNLKFSLVVATKNRVVELEQFLESLVKQLYRNFEIIIVDQNEDGRLLDVVAKYGKQLNILHLRSETGISKARNVGLQKMSGDIVAFPDDDCLYPNDLLKQLNKLFSEHSNYSGISGSLTEDINLPIKESTAVINKKNIWETVKSATVFLRKDVITKTGLFDENLGVGSGTGLGAGEETDYLLRVINNGFSIVHITAIKIIHPPIITNYNQWAKVFSYTKGSSYVFRKHKFPIYIFLYQIIRPLIGIFLFGLLLQKSRVKYYYYSLKGKLSGYFTQLIHE</sequence>
<evidence type="ECO:0000256" key="4">
    <source>
        <dbReference type="SAM" id="Phobius"/>
    </source>
</evidence>
<dbReference type="InterPro" id="IPR029044">
    <property type="entry name" value="Nucleotide-diphossugar_trans"/>
</dbReference>
<keyword evidence="3" id="KW-0808">Transferase</keyword>
<dbReference type="RefSeq" id="WP_066402208.1">
    <property type="nucleotide sequence ID" value="NZ_CP011390.1"/>
</dbReference>
<evidence type="ECO:0000259" key="5">
    <source>
        <dbReference type="Pfam" id="PF00535"/>
    </source>
</evidence>